<comment type="caution">
    <text evidence="1">The sequence shown here is derived from an EMBL/GenBank/DDBJ whole genome shotgun (WGS) entry which is preliminary data.</text>
</comment>
<dbReference type="AlphaFoldDB" id="A0A7J4Y4E1"/>
<evidence type="ECO:0000313" key="1">
    <source>
        <dbReference type="EMBL" id="KAA4630672.1"/>
    </source>
</evidence>
<gene>
    <name evidence="1" type="ORF">F3B90_02635</name>
</gene>
<sequence length="165" mass="19603">MRKTCICLLFVQSLLLQGCLFRESPVCYGVDFNFTRETLGINLLDSGWRIGHTEPYYTRWINPSIDKTKVQYIMKQVCYFDNILSMEMDVYENVNTGILTSERLAIMFYYLSSRYDEKNIFHRKENDILGWDFRYTRDDGHESVQTEFISKQQADSIIKVWGIEK</sequence>
<dbReference type="Proteomes" id="UP000424805">
    <property type="component" value="Unassembled WGS sequence"/>
</dbReference>
<protein>
    <recommendedName>
        <fullName evidence="3">Lipoprotein</fullName>
    </recommendedName>
</protein>
<evidence type="ECO:0000313" key="2">
    <source>
        <dbReference type="Proteomes" id="UP000424805"/>
    </source>
</evidence>
<name>A0A7J4Y4E1_BACOV</name>
<evidence type="ECO:0008006" key="3">
    <source>
        <dbReference type="Google" id="ProtNLM"/>
    </source>
</evidence>
<accession>A0A7J4Y4E1</accession>
<proteinExistence type="predicted"/>
<dbReference type="PROSITE" id="PS51257">
    <property type="entry name" value="PROKAR_LIPOPROTEIN"/>
    <property type="match status" value="1"/>
</dbReference>
<dbReference type="EMBL" id="VWFP01000001">
    <property type="protein sequence ID" value="KAA4630672.1"/>
    <property type="molecule type" value="Genomic_DNA"/>
</dbReference>
<reference evidence="1 2" key="1">
    <citation type="journal article" date="2019" name="Nat. Med.">
        <title>A library of human gut bacterial isolates paired with longitudinal multiomics data enables mechanistic microbiome research.</title>
        <authorList>
            <person name="Poyet M."/>
            <person name="Groussin M."/>
            <person name="Gibbons S.M."/>
            <person name="Avila-Pacheco J."/>
            <person name="Jiang X."/>
            <person name="Kearney S.M."/>
            <person name="Perrotta A.R."/>
            <person name="Berdy B."/>
            <person name="Zhao S."/>
            <person name="Lieberman T.D."/>
            <person name="Swanson P.K."/>
            <person name="Smith M."/>
            <person name="Roesemann S."/>
            <person name="Alexander J.E."/>
            <person name="Rich S.A."/>
            <person name="Livny J."/>
            <person name="Vlamakis H."/>
            <person name="Clish C."/>
            <person name="Bullock K."/>
            <person name="Deik A."/>
            <person name="Scott J."/>
            <person name="Pierce K.A."/>
            <person name="Xavier R.J."/>
            <person name="Alm E.J."/>
        </authorList>
    </citation>
    <scope>NUCLEOTIDE SEQUENCE [LARGE SCALE GENOMIC DNA]</scope>
    <source>
        <strain evidence="1 2">BIOML-A15</strain>
    </source>
</reference>
<organism evidence="1 2">
    <name type="scientific">Bacteroides ovatus</name>
    <dbReference type="NCBI Taxonomy" id="28116"/>
    <lineage>
        <taxon>Bacteria</taxon>
        <taxon>Pseudomonadati</taxon>
        <taxon>Bacteroidota</taxon>
        <taxon>Bacteroidia</taxon>
        <taxon>Bacteroidales</taxon>
        <taxon>Bacteroidaceae</taxon>
        <taxon>Bacteroides</taxon>
    </lineage>
</organism>